<dbReference type="EMBL" id="DUZY01000008">
    <property type="protein sequence ID" value="DAD47276.1"/>
    <property type="molecule type" value="Genomic_DNA"/>
</dbReference>
<name>A0A822ZWL5_NELNU</name>
<protein>
    <submittedName>
        <fullName evidence="1">Uncharacterized protein</fullName>
    </submittedName>
</protein>
<dbReference type="AlphaFoldDB" id="A0A822ZWL5"/>
<keyword evidence="2" id="KW-1185">Reference proteome</keyword>
<accession>A0A822ZWL5</accession>
<dbReference type="Proteomes" id="UP000607653">
    <property type="component" value="Unassembled WGS sequence"/>
</dbReference>
<gene>
    <name evidence="1" type="ORF">HUJ06_017213</name>
</gene>
<evidence type="ECO:0000313" key="2">
    <source>
        <dbReference type="Proteomes" id="UP000607653"/>
    </source>
</evidence>
<evidence type="ECO:0000313" key="1">
    <source>
        <dbReference type="EMBL" id="DAD47276.1"/>
    </source>
</evidence>
<proteinExistence type="predicted"/>
<organism evidence="1 2">
    <name type="scientific">Nelumbo nucifera</name>
    <name type="common">Sacred lotus</name>
    <dbReference type="NCBI Taxonomy" id="4432"/>
    <lineage>
        <taxon>Eukaryota</taxon>
        <taxon>Viridiplantae</taxon>
        <taxon>Streptophyta</taxon>
        <taxon>Embryophyta</taxon>
        <taxon>Tracheophyta</taxon>
        <taxon>Spermatophyta</taxon>
        <taxon>Magnoliopsida</taxon>
        <taxon>Proteales</taxon>
        <taxon>Nelumbonaceae</taxon>
        <taxon>Nelumbo</taxon>
    </lineage>
</organism>
<comment type="caution">
    <text evidence="1">The sequence shown here is derived from an EMBL/GenBank/DDBJ whole genome shotgun (WGS) entry which is preliminary data.</text>
</comment>
<sequence>MKQRWKKWRCILERNEDGRSCHVVENILGRKSIRLDWKECSDGTDKSEELKEVLDAIVRKTLATEKVTLIPFDERKAILDVGQLKMDLLVAETSISQITVEWKAGD</sequence>
<reference evidence="1 2" key="1">
    <citation type="journal article" date="2020" name="Mol. Biol. Evol.">
        <title>Distinct Expression and Methylation Patterns for Genes with Different Fates following a Single Whole-Genome Duplication in Flowering Plants.</title>
        <authorList>
            <person name="Shi T."/>
            <person name="Rahmani R.S."/>
            <person name="Gugger P.F."/>
            <person name="Wang M."/>
            <person name="Li H."/>
            <person name="Zhang Y."/>
            <person name="Li Z."/>
            <person name="Wang Q."/>
            <person name="Van de Peer Y."/>
            <person name="Marchal K."/>
            <person name="Chen J."/>
        </authorList>
    </citation>
    <scope>NUCLEOTIDE SEQUENCE [LARGE SCALE GENOMIC DNA]</scope>
    <source>
        <tissue evidence="1">Leaf</tissue>
    </source>
</reference>